<sequence>MSDSDSTASPEPQRLIKIIVFSDYICSFCYIGNKSLRDAIEACSDLPVRFDVEFRPFMIMCPTSDGKPFKRNEYLAKKFGKEDAALKWKFVEGMAEKAGLKMSNDGIMCRPILAHRLAVKAYQVGGQEMQRKLNDTLFEACFANGEDITNLDFLSESAEKIGVMSREEAINFLDSTECGDCVEKMMEAAKANGVNGVPFIIIDGRWALNGMQPTDCYVQVFRKLAASAPSSSSSSPTACSACTGPLLEKKTVVS</sequence>
<evidence type="ECO:0000313" key="2">
    <source>
        <dbReference type="Proteomes" id="UP000790377"/>
    </source>
</evidence>
<name>A0ACB8AII0_9AGAM</name>
<comment type="caution">
    <text evidence="1">The sequence shown here is derived from an EMBL/GenBank/DDBJ whole genome shotgun (WGS) entry which is preliminary data.</text>
</comment>
<dbReference type="Proteomes" id="UP000790377">
    <property type="component" value="Unassembled WGS sequence"/>
</dbReference>
<dbReference type="EMBL" id="MU267643">
    <property type="protein sequence ID" value="KAH7912783.1"/>
    <property type="molecule type" value="Genomic_DNA"/>
</dbReference>
<keyword evidence="2" id="KW-1185">Reference proteome</keyword>
<accession>A0ACB8AII0</accession>
<organism evidence="1 2">
    <name type="scientific">Hygrophoropsis aurantiaca</name>
    <dbReference type="NCBI Taxonomy" id="72124"/>
    <lineage>
        <taxon>Eukaryota</taxon>
        <taxon>Fungi</taxon>
        <taxon>Dikarya</taxon>
        <taxon>Basidiomycota</taxon>
        <taxon>Agaricomycotina</taxon>
        <taxon>Agaricomycetes</taxon>
        <taxon>Agaricomycetidae</taxon>
        <taxon>Boletales</taxon>
        <taxon>Coniophorineae</taxon>
        <taxon>Hygrophoropsidaceae</taxon>
        <taxon>Hygrophoropsis</taxon>
    </lineage>
</organism>
<proteinExistence type="predicted"/>
<reference evidence="1" key="1">
    <citation type="journal article" date="2021" name="New Phytol.">
        <title>Evolutionary innovations through gain and loss of genes in the ectomycorrhizal Boletales.</title>
        <authorList>
            <person name="Wu G."/>
            <person name="Miyauchi S."/>
            <person name="Morin E."/>
            <person name="Kuo A."/>
            <person name="Drula E."/>
            <person name="Varga T."/>
            <person name="Kohler A."/>
            <person name="Feng B."/>
            <person name="Cao Y."/>
            <person name="Lipzen A."/>
            <person name="Daum C."/>
            <person name="Hundley H."/>
            <person name="Pangilinan J."/>
            <person name="Johnson J."/>
            <person name="Barry K."/>
            <person name="LaButti K."/>
            <person name="Ng V."/>
            <person name="Ahrendt S."/>
            <person name="Min B."/>
            <person name="Choi I.G."/>
            <person name="Park H."/>
            <person name="Plett J.M."/>
            <person name="Magnuson J."/>
            <person name="Spatafora J.W."/>
            <person name="Nagy L.G."/>
            <person name="Henrissat B."/>
            <person name="Grigoriev I.V."/>
            <person name="Yang Z.L."/>
            <person name="Xu J."/>
            <person name="Martin F.M."/>
        </authorList>
    </citation>
    <scope>NUCLEOTIDE SEQUENCE</scope>
    <source>
        <strain evidence="1">ATCC 28755</strain>
    </source>
</reference>
<protein>
    <submittedName>
        <fullName evidence="1">Thioredoxin-like protein</fullName>
    </submittedName>
</protein>
<gene>
    <name evidence="1" type="ORF">BJ138DRAFT_1171699</name>
</gene>
<evidence type="ECO:0000313" key="1">
    <source>
        <dbReference type="EMBL" id="KAH7912783.1"/>
    </source>
</evidence>